<feature type="domain" description="RagB/SusD" evidence="6">
    <location>
        <begin position="305"/>
        <end position="552"/>
    </location>
</feature>
<keyword evidence="9" id="KW-1185">Reference proteome</keyword>
<accession>A0A2U2B797</accession>
<dbReference type="SUPFAM" id="SSF48452">
    <property type="entry name" value="TPR-like"/>
    <property type="match status" value="1"/>
</dbReference>
<dbReference type="EMBL" id="QEWP01000010">
    <property type="protein sequence ID" value="PWD98914.1"/>
    <property type="molecule type" value="Genomic_DNA"/>
</dbReference>
<feature type="domain" description="SusD-like N-terminal" evidence="7">
    <location>
        <begin position="46"/>
        <end position="230"/>
    </location>
</feature>
<dbReference type="InterPro" id="IPR012944">
    <property type="entry name" value="SusD_RagB_dom"/>
</dbReference>
<dbReference type="Pfam" id="PF14322">
    <property type="entry name" value="SusD-like_3"/>
    <property type="match status" value="1"/>
</dbReference>
<evidence type="ECO:0000256" key="1">
    <source>
        <dbReference type="ARBA" id="ARBA00004442"/>
    </source>
</evidence>
<keyword evidence="5" id="KW-0998">Cell outer membrane</keyword>
<evidence type="ECO:0000259" key="7">
    <source>
        <dbReference type="Pfam" id="PF14322"/>
    </source>
</evidence>
<proteinExistence type="inferred from homology"/>
<comment type="caution">
    <text evidence="8">The sequence shown here is derived from an EMBL/GenBank/DDBJ whole genome shotgun (WGS) entry which is preliminary data.</text>
</comment>
<reference evidence="8 9" key="1">
    <citation type="submission" date="2018-05" db="EMBL/GenBank/DDBJ databases">
        <title>Marinilabilia rubrum sp. nov., isolated from saltern sediment.</title>
        <authorList>
            <person name="Zhang R."/>
        </authorList>
    </citation>
    <scope>NUCLEOTIDE SEQUENCE [LARGE SCALE GENOMIC DNA]</scope>
    <source>
        <strain evidence="8 9">WTE16</strain>
    </source>
</reference>
<protein>
    <submittedName>
        <fullName evidence="8">RagB/SusD family nutrient uptake outer membrane protein</fullName>
    </submittedName>
</protein>
<dbReference type="GO" id="GO:0009279">
    <property type="term" value="C:cell outer membrane"/>
    <property type="evidence" value="ECO:0007669"/>
    <property type="project" value="UniProtKB-SubCell"/>
</dbReference>
<evidence type="ECO:0000256" key="2">
    <source>
        <dbReference type="ARBA" id="ARBA00006275"/>
    </source>
</evidence>
<evidence type="ECO:0000256" key="4">
    <source>
        <dbReference type="ARBA" id="ARBA00023136"/>
    </source>
</evidence>
<dbReference type="PROSITE" id="PS51257">
    <property type="entry name" value="PROKAR_LIPOPROTEIN"/>
    <property type="match status" value="1"/>
</dbReference>
<dbReference type="Proteomes" id="UP000244956">
    <property type="component" value="Unassembled WGS sequence"/>
</dbReference>
<dbReference type="AlphaFoldDB" id="A0A2U2B797"/>
<name>A0A2U2B797_9BACT</name>
<gene>
    <name evidence="8" type="ORF">DDZ16_13010</name>
</gene>
<dbReference type="OrthoDB" id="691231at2"/>
<dbReference type="InterPro" id="IPR033985">
    <property type="entry name" value="SusD-like_N"/>
</dbReference>
<evidence type="ECO:0000259" key="6">
    <source>
        <dbReference type="Pfam" id="PF07980"/>
    </source>
</evidence>
<keyword evidence="4" id="KW-0472">Membrane</keyword>
<dbReference type="Gene3D" id="1.25.40.390">
    <property type="match status" value="1"/>
</dbReference>
<dbReference type="Pfam" id="PF07980">
    <property type="entry name" value="SusD_RagB"/>
    <property type="match status" value="1"/>
</dbReference>
<organism evidence="8 9">
    <name type="scientific">Marinilabilia rubra</name>
    <dbReference type="NCBI Taxonomy" id="2162893"/>
    <lineage>
        <taxon>Bacteria</taxon>
        <taxon>Pseudomonadati</taxon>
        <taxon>Bacteroidota</taxon>
        <taxon>Bacteroidia</taxon>
        <taxon>Marinilabiliales</taxon>
        <taxon>Marinilabiliaceae</taxon>
        <taxon>Marinilabilia</taxon>
    </lineage>
</organism>
<comment type="subcellular location">
    <subcellularLocation>
        <location evidence="1">Cell outer membrane</location>
    </subcellularLocation>
</comment>
<evidence type="ECO:0000313" key="9">
    <source>
        <dbReference type="Proteomes" id="UP000244956"/>
    </source>
</evidence>
<sequence length="552" mass="63204">MRIKEYIKYGLLGLLVFTAGSCEYLEYDETSYNRKEDVFSDFGRTKNFLTGIYSYLPTDFNSIDGAMRSSASDEAEHVWDLSNVQRFNDGSWSAIQPLDNVWGDMYSGIRAVNLFLEETEGQEFPEERWNEDYHEMMEQFEMYPYEARFLRAFFYFELIKRYKNVPLITEVLTPEEAKNVAQDSFDDVLSFIVQECDEVARELPSDFGEFSAVKETGRVTKGAALALKTRSLLYAASPLHNISGDLTLWQEAAQAGKEIIDSGWYSLESNYENVVNNYTSSELILGRREAATNGFEKRNFPIGFEGGNTGTCPTQNLVDAYEMVESGLPITDGESGFDPIFPYSGRDPRLEQTVILNNSVWKGQVVEIFYGGVNGQPKDNATETGYYLKKYVIESVNLEPNNTNSKEHTWVLFRYAEVLLNYAEAMNEAYGPEDAADMGMTALAAVNEVRQRAGMPDFPAGMTQDEFRAKLRNERRVELAFEDHRFWDVRRWMIGDETTDIYAVNIARNPYGGFAYETTLLEERVFEEKMNLYPIPQAEIYKNPNLEQNPGW</sequence>
<evidence type="ECO:0000256" key="5">
    <source>
        <dbReference type="ARBA" id="ARBA00023237"/>
    </source>
</evidence>
<comment type="similarity">
    <text evidence="2">Belongs to the SusD family.</text>
</comment>
<dbReference type="RefSeq" id="WP_109264913.1">
    <property type="nucleotide sequence ID" value="NZ_QEWP01000010.1"/>
</dbReference>
<dbReference type="CDD" id="cd08977">
    <property type="entry name" value="SusD"/>
    <property type="match status" value="1"/>
</dbReference>
<evidence type="ECO:0000313" key="8">
    <source>
        <dbReference type="EMBL" id="PWD98914.1"/>
    </source>
</evidence>
<dbReference type="InterPro" id="IPR011990">
    <property type="entry name" value="TPR-like_helical_dom_sf"/>
</dbReference>
<keyword evidence="3" id="KW-0732">Signal</keyword>
<evidence type="ECO:0000256" key="3">
    <source>
        <dbReference type="ARBA" id="ARBA00022729"/>
    </source>
</evidence>